<gene>
    <name evidence="1" type="ORF">E4U42_007356</name>
</gene>
<keyword evidence="2" id="KW-1185">Reference proteome</keyword>
<evidence type="ECO:0000313" key="1">
    <source>
        <dbReference type="EMBL" id="KAG5917188.1"/>
    </source>
</evidence>
<proteinExistence type="predicted"/>
<accession>A0A8K0NG87</accession>
<dbReference type="InterPro" id="IPR051678">
    <property type="entry name" value="AGP_Transferase"/>
</dbReference>
<name>A0A8K0NG87_9HYPO</name>
<dbReference type="InterPro" id="IPR011009">
    <property type="entry name" value="Kinase-like_dom_sf"/>
</dbReference>
<dbReference type="AlphaFoldDB" id="A0A8K0NG87"/>
<evidence type="ECO:0000313" key="2">
    <source>
        <dbReference type="Proteomes" id="UP000811619"/>
    </source>
</evidence>
<evidence type="ECO:0008006" key="3">
    <source>
        <dbReference type="Google" id="ProtNLM"/>
    </source>
</evidence>
<dbReference type="SUPFAM" id="SSF56112">
    <property type="entry name" value="Protein kinase-like (PK-like)"/>
    <property type="match status" value="1"/>
</dbReference>
<dbReference type="EMBL" id="SRPY01000830">
    <property type="protein sequence ID" value="KAG5917188.1"/>
    <property type="molecule type" value="Genomic_DNA"/>
</dbReference>
<dbReference type="Proteomes" id="UP000811619">
    <property type="component" value="Unassembled WGS sequence"/>
</dbReference>
<protein>
    <recommendedName>
        <fullName evidence="3">Aminoglycoside phosphotransferase domain-containing protein</fullName>
    </recommendedName>
</protein>
<reference evidence="1" key="1">
    <citation type="journal article" date="2020" name="bioRxiv">
        <title>Whole genome comparisons of ergot fungi reveals the divergence and evolution of species within the genus Claviceps are the result of varying mechanisms driving genome evolution and host range expansion.</title>
        <authorList>
            <person name="Wyka S.A."/>
            <person name="Mondo S.J."/>
            <person name="Liu M."/>
            <person name="Dettman J."/>
            <person name="Nalam V."/>
            <person name="Broders K.D."/>
        </authorList>
    </citation>
    <scope>NUCLEOTIDE SEQUENCE</scope>
    <source>
        <strain evidence="1">CCC 489</strain>
    </source>
</reference>
<comment type="caution">
    <text evidence="1">The sequence shown here is derived from an EMBL/GenBank/DDBJ whole genome shotgun (WGS) entry which is preliminary data.</text>
</comment>
<sequence length="519" mass="59731">MSPTIQLLDHEPVTFKQARSKDFNVIHRHNHIALALKLYTSLWSERDTIASIVRAQLGLEDEANCLVTFPQEWIRGKFNVCVPVEVHSRQFTGKLIMRCPLPFAVAETMYPGTIEEKLRGEIGAYVWMQQNCADIRIPRLYGFSIASRHFVHEAQLPWYSRILRVMKRWLLSILPYPSLSHSPTPSRYAPKHISAQLPTQYMLLEYIGPDTGEMLSKTWAAQRNDQSRRKRLFSGLARIIVSLSRVPQPRIGSFEFHDDCTVTLTNRPAFAATALLENCGAKRSIPVRRTYSSTEPFISDMITLHDNYFYGNQSAVDDEHDCRNQMAVRALLRTISHHYIRNECRDGPFLPQLTDLHQSNIFVDKDWEVTCLLDLEWLCALPPEALSAPYWLTGQDISELVDNDESQNLTEYNSVRQEFMQALKEEESKTRLAWPLTSIMEDMWQSSGTWFWCSLKSDNGAYYLLNSHLCPRFSSDLFGNIVGVFSNFWREGADQTIAKKVADFAQYEQDLGRLFEGPA</sequence>
<organism evidence="1 2">
    <name type="scientific">Claviceps africana</name>
    <dbReference type="NCBI Taxonomy" id="83212"/>
    <lineage>
        <taxon>Eukaryota</taxon>
        <taxon>Fungi</taxon>
        <taxon>Dikarya</taxon>
        <taxon>Ascomycota</taxon>
        <taxon>Pezizomycotina</taxon>
        <taxon>Sordariomycetes</taxon>
        <taxon>Hypocreomycetidae</taxon>
        <taxon>Hypocreales</taxon>
        <taxon>Clavicipitaceae</taxon>
        <taxon>Claviceps</taxon>
    </lineage>
</organism>
<dbReference type="PANTHER" id="PTHR21310:SF37">
    <property type="entry name" value="AMINOGLYCOSIDE PHOSPHOTRANSFERASE DOMAIN-CONTAINING PROTEIN"/>
    <property type="match status" value="1"/>
</dbReference>
<dbReference type="OrthoDB" id="3645574at2759"/>
<dbReference type="PANTHER" id="PTHR21310">
    <property type="entry name" value="AMINOGLYCOSIDE PHOSPHOTRANSFERASE-RELATED-RELATED"/>
    <property type="match status" value="1"/>
</dbReference>